<dbReference type="Proteomes" id="UP000472260">
    <property type="component" value="Unassembled WGS sequence"/>
</dbReference>
<dbReference type="GO" id="GO:0005179">
    <property type="term" value="F:hormone activity"/>
    <property type="evidence" value="ECO:0007669"/>
    <property type="project" value="InterPro"/>
</dbReference>
<feature type="domain" description="Insulin-like" evidence="2">
    <location>
        <begin position="17"/>
        <end position="51"/>
    </location>
</feature>
<accession>A0A671RDU1</accession>
<dbReference type="InterPro" id="IPR016179">
    <property type="entry name" value="Insulin-like"/>
</dbReference>
<evidence type="ECO:0000313" key="3">
    <source>
        <dbReference type="Ensembl" id="ENSSANP00000081621.1"/>
    </source>
</evidence>
<proteinExistence type="inferred from homology"/>
<evidence type="ECO:0000259" key="2">
    <source>
        <dbReference type="Pfam" id="PF00049"/>
    </source>
</evidence>
<comment type="similarity">
    <text evidence="1">Belongs to the insulin family.</text>
</comment>
<dbReference type="Ensembl" id="ENSSANT00000086732.1">
    <property type="protein sequence ID" value="ENSSANP00000081621.1"/>
    <property type="gene ID" value="ENSSANG00000040548.1"/>
</dbReference>
<organism evidence="3 4">
    <name type="scientific">Sinocyclocheilus anshuiensis</name>
    <dbReference type="NCBI Taxonomy" id="1608454"/>
    <lineage>
        <taxon>Eukaryota</taxon>
        <taxon>Metazoa</taxon>
        <taxon>Chordata</taxon>
        <taxon>Craniata</taxon>
        <taxon>Vertebrata</taxon>
        <taxon>Euteleostomi</taxon>
        <taxon>Actinopterygii</taxon>
        <taxon>Neopterygii</taxon>
        <taxon>Teleostei</taxon>
        <taxon>Ostariophysi</taxon>
        <taxon>Cypriniformes</taxon>
        <taxon>Cyprinidae</taxon>
        <taxon>Cyprininae</taxon>
        <taxon>Sinocyclocheilus</taxon>
    </lineage>
</organism>
<evidence type="ECO:0000256" key="1">
    <source>
        <dbReference type="ARBA" id="ARBA00009034"/>
    </source>
</evidence>
<dbReference type="Gene3D" id="1.10.100.10">
    <property type="entry name" value="Insulin-like"/>
    <property type="match status" value="1"/>
</dbReference>
<dbReference type="InterPro" id="IPR036438">
    <property type="entry name" value="Insulin-like_sf"/>
</dbReference>
<protein>
    <recommendedName>
        <fullName evidence="2">Insulin-like domain-containing protein</fullName>
    </recommendedName>
</protein>
<dbReference type="Pfam" id="PF00049">
    <property type="entry name" value="Insulin"/>
    <property type="match status" value="1"/>
</dbReference>
<dbReference type="InterPro" id="IPR022353">
    <property type="entry name" value="Insulin_CS"/>
</dbReference>
<dbReference type="GO" id="GO:0005576">
    <property type="term" value="C:extracellular region"/>
    <property type="evidence" value="ECO:0007669"/>
    <property type="project" value="InterPro"/>
</dbReference>
<keyword evidence="4" id="KW-1185">Reference proteome</keyword>
<dbReference type="SUPFAM" id="SSF56994">
    <property type="entry name" value="Insulin-like"/>
    <property type="match status" value="1"/>
</dbReference>
<name>A0A671RDU1_9TELE</name>
<reference evidence="3" key="1">
    <citation type="submission" date="2025-08" db="UniProtKB">
        <authorList>
            <consortium name="Ensembl"/>
        </authorList>
    </citation>
    <scope>IDENTIFICATION</scope>
</reference>
<evidence type="ECO:0000313" key="4">
    <source>
        <dbReference type="Proteomes" id="UP000472260"/>
    </source>
</evidence>
<dbReference type="AlphaFoldDB" id="A0A671RDU1"/>
<dbReference type="PROSITE" id="PS00262">
    <property type="entry name" value="INSULIN"/>
    <property type="match status" value="1"/>
</dbReference>
<reference evidence="3" key="2">
    <citation type="submission" date="2025-09" db="UniProtKB">
        <authorList>
            <consortium name="Ensembl"/>
        </authorList>
    </citation>
    <scope>IDENTIFICATION</scope>
</reference>
<sequence length="53" mass="6000">MIRNSVPFLRQTGAAAQNGERGTARSTVAKRGIVEQCCNFYCDYYDLENYCNT</sequence>